<dbReference type="Proteomes" id="UP001064504">
    <property type="component" value="Chromosome"/>
</dbReference>
<dbReference type="EMBL" id="CP104557">
    <property type="protein sequence ID" value="UXH38809.1"/>
    <property type="molecule type" value="Genomic_DNA"/>
</dbReference>
<accession>A0ABY6AGQ1</accession>
<evidence type="ECO:0000313" key="1">
    <source>
        <dbReference type="EMBL" id="UXH38809.1"/>
    </source>
</evidence>
<gene>
    <name evidence="1" type="ORF">N5C08_17795</name>
</gene>
<protein>
    <submittedName>
        <fullName evidence="1">Uncharacterized protein</fullName>
    </submittedName>
</protein>
<name>A0ABY6AGQ1_9PSED</name>
<reference evidence="1" key="1">
    <citation type="submission" date="2022-09" db="EMBL/GenBank/DDBJ databases">
        <title>Complete genome sequence of Pseudomonas promysalinigenes strain RL-WG26, a newly isolated PGPR with the potential for plant salinity stress alleviation.</title>
        <authorList>
            <person name="Ren L."/>
            <person name="Wang G."/>
            <person name="Hu H."/>
        </authorList>
    </citation>
    <scope>NUCLEOTIDE SEQUENCE</scope>
    <source>
        <strain evidence="1">RL-WG26</strain>
    </source>
</reference>
<proteinExistence type="predicted"/>
<evidence type="ECO:0000313" key="2">
    <source>
        <dbReference type="Proteomes" id="UP001064504"/>
    </source>
</evidence>
<keyword evidence="2" id="KW-1185">Reference proteome</keyword>
<organism evidence="1 2">
    <name type="scientific">Pseudomonas promysalinigenes</name>
    <dbReference type="NCBI Taxonomy" id="485898"/>
    <lineage>
        <taxon>Bacteria</taxon>
        <taxon>Pseudomonadati</taxon>
        <taxon>Pseudomonadota</taxon>
        <taxon>Gammaproteobacteria</taxon>
        <taxon>Pseudomonadales</taxon>
        <taxon>Pseudomonadaceae</taxon>
        <taxon>Pseudomonas</taxon>
    </lineage>
</organism>
<sequence length="129" mass="14244">MAASNTYSIDLHSRRYTDFDLLRIARAAGQGYAEPVTAYLVNAQIIAACAVGVVFGHVNASPDGRFADGHYLRSSDIQSLHKEGRFWVATTQRSRYVIATFRKDGGRAGLREFLKGGAKTFFTSPNRLQ</sequence>